<feature type="transmembrane region" description="Helical" evidence="5">
    <location>
        <begin position="21"/>
        <end position="39"/>
    </location>
</feature>
<keyword evidence="5" id="KW-0813">Transport</keyword>
<dbReference type="PANTHER" id="PTHR43027">
    <property type="entry name" value="DOXORUBICIN RESISTANCE ABC TRANSPORTER PERMEASE PROTEIN DRRC-RELATED"/>
    <property type="match status" value="1"/>
</dbReference>
<proteinExistence type="inferred from homology"/>
<dbReference type="PANTHER" id="PTHR43027:SF2">
    <property type="entry name" value="TRANSPORT PERMEASE PROTEIN"/>
    <property type="match status" value="1"/>
</dbReference>
<evidence type="ECO:0000256" key="3">
    <source>
        <dbReference type="ARBA" id="ARBA00022989"/>
    </source>
</evidence>
<comment type="similarity">
    <text evidence="5">Belongs to the ABC-2 integral membrane protein family.</text>
</comment>
<dbReference type="Pfam" id="PF01061">
    <property type="entry name" value="ABC2_membrane"/>
    <property type="match status" value="1"/>
</dbReference>
<feature type="domain" description="ABC transmembrane type-2" evidence="6">
    <location>
        <begin position="21"/>
        <end position="248"/>
    </location>
</feature>
<sequence length="248" mass="26340">MTAVLARLTATEWRLLLRDPVSVGFALALPLALLVIFGLPAESREASRDPGGERPIDTVLPSMALVLSFGMLALFTLPYNLAAYRERGILRRLATTPVRPVLLLAAQLAVNLAVATLATLLVLAIGPLALDMALPADPLGLLLALALGAAALFGIGLLLAALVPRTRRIQAIGPLLFFPSLFLAGLWLPKEQMPAILARVGDLTPLSAFRETLQDAWVGDALDPLHLAVMVVWALGAAAVAARAFRWE</sequence>
<dbReference type="GO" id="GO:0140359">
    <property type="term" value="F:ABC-type transporter activity"/>
    <property type="evidence" value="ECO:0007669"/>
    <property type="project" value="InterPro"/>
</dbReference>
<dbReference type="InterPro" id="IPR000412">
    <property type="entry name" value="ABC_2_transport"/>
</dbReference>
<comment type="caution">
    <text evidence="7">The sequence shown here is derived from an EMBL/GenBank/DDBJ whole genome shotgun (WGS) entry which is preliminary data.</text>
</comment>
<accession>A0A840ILI7</accession>
<dbReference type="AlphaFoldDB" id="A0A840ILI7"/>
<keyword evidence="3 5" id="KW-1133">Transmembrane helix</keyword>
<feature type="transmembrane region" description="Helical" evidence="5">
    <location>
        <begin position="225"/>
        <end position="245"/>
    </location>
</feature>
<feature type="transmembrane region" description="Helical" evidence="5">
    <location>
        <begin position="59"/>
        <end position="81"/>
    </location>
</feature>
<keyword evidence="2 5" id="KW-0812">Transmembrane</keyword>
<evidence type="ECO:0000256" key="2">
    <source>
        <dbReference type="ARBA" id="ARBA00022692"/>
    </source>
</evidence>
<dbReference type="InterPro" id="IPR052902">
    <property type="entry name" value="ABC-2_transporter"/>
</dbReference>
<feature type="transmembrane region" description="Helical" evidence="5">
    <location>
        <begin position="169"/>
        <end position="188"/>
    </location>
</feature>
<keyword evidence="4 5" id="KW-0472">Membrane</keyword>
<dbReference type="PROSITE" id="PS51012">
    <property type="entry name" value="ABC_TM2"/>
    <property type="match status" value="1"/>
</dbReference>
<comment type="subcellular location">
    <subcellularLocation>
        <location evidence="5">Cell membrane</location>
        <topology evidence="5">Multi-pass membrane protein</topology>
    </subcellularLocation>
    <subcellularLocation>
        <location evidence="1">Membrane</location>
        <topology evidence="1">Multi-pass membrane protein</topology>
    </subcellularLocation>
</comment>
<organism evidence="7 8">
    <name type="scientific">Conexibacter arvalis</name>
    <dbReference type="NCBI Taxonomy" id="912552"/>
    <lineage>
        <taxon>Bacteria</taxon>
        <taxon>Bacillati</taxon>
        <taxon>Actinomycetota</taxon>
        <taxon>Thermoleophilia</taxon>
        <taxon>Solirubrobacterales</taxon>
        <taxon>Conexibacteraceae</taxon>
        <taxon>Conexibacter</taxon>
    </lineage>
</organism>
<protein>
    <recommendedName>
        <fullName evidence="5">Transport permease protein</fullName>
    </recommendedName>
</protein>
<evidence type="ECO:0000256" key="4">
    <source>
        <dbReference type="ARBA" id="ARBA00023136"/>
    </source>
</evidence>
<keyword evidence="5" id="KW-1003">Cell membrane</keyword>
<dbReference type="GO" id="GO:0043190">
    <property type="term" value="C:ATP-binding cassette (ABC) transporter complex"/>
    <property type="evidence" value="ECO:0007669"/>
    <property type="project" value="InterPro"/>
</dbReference>
<name>A0A840ILI7_9ACTN</name>
<dbReference type="PRINTS" id="PR00164">
    <property type="entry name" value="ABC2TRNSPORT"/>
</dbReference>
<dbReference type="InterPro" id="IPR047817">
    <property type="entry name" value="ABC2_TM_bact-type"/>
</dbReference>
<dbReference type="InterPro" id="IPR013525">
    <property type="entry name" value="ABC2_TM"/>
</dbReference>
<evidence type="ECO:0000256" key="5">
    <source>
        <dbReference type="RuleBase" id="RU361157"/>
    </source>
</evidence>
<keyword evidence="8" id="KW-1185">Reference proteome</keyword>
<evidence type="ECO:0000313" key="7">
    <source>
        <dbReference type="EMBL" id="MBB4665111.1"/>
    </source>
</evidence>
<dbReference type="RefSeq" id="WP_183345748.1">
    <property type="nucleotide sequence ID" value="NZ_JACHNU010000011.1"/>
</dbReference>
<dbReference type="Proteomes" id="UP000585272">
    <property type="component" value="Unassembled WGS sequence"/>
</dbReference>
<gene>
    <name evidence="7" type="ORF">BDZ31_004732</name>
</gene>
<reference evidence="7 8" key="1">
    <citation type="submission" date="2020-08" db="EMBL/GenBank/DDBJ databases">
        <title>Genomic Encyclopedia of Archaeal and Bacterial Type Strains, Phase II (KMG-II): from individual species to whole genera.</title>
        <authorList>
            <person name="Goeker M."/>
        </authorList>
    </citation>
    <scope>NUCLEOTIDE SEQUENCE [LARGE SCALE GENOMIC DNA]</scope>
    <source>
        <strain evidence="7 8">DSM 23288</strain>
    </source>
</reference>
<dbReference type="EMBL" id="JACHNU010000011">
    <property type="protein sequence ID" value="MBB4665111.1"/>
    <property type="molecule type" value="Genomic_DNA"/>
</dbReference>
<feature type="transmembrane region" description="Helical" evidence="5">
    <location>
        <begin position="141"/>
        <end position="162"/>
    </location>
</feature>
<dbReference type="PIRSF" id="PIRSF006648">
    <property type="entry name" value="DrrB"/>
    <property type="match status" value="1"/>
</dbReference>
<evidence type="ECO:0000313" key="8">
    <source>
        <dbReference type="Proteomes" id="UP000585272"/>
    </source>
</evidence>
<evidence type="ECO:0000259" key="6">
    <source>
        <dbReference type="PROSITE" id="PS51012"/>
    </source>
</evidence>
<feature type="transmembrane region" description="Helical" evidence="5">
    <location>
        <begin position="101"/>
        <end position="129"/>
    </location>
</feature>
<evidence type="ECO:0000256" key="1">
    <source>
        <dbReference type="ARBA" id="ARBA00004141"/>
    </source>
</evidence>